<dbReference type="Proteomes" id="UP001597453">
    <property type="component" value="Unassembled WGS sequence"/>
</dbReference>
<dbReference type="InterPro" id="IPR008492">
    <property type="entry name" value="Rv2714-like"/>
</dbReference>
<dbReference type="RefSeq" id="WP_066054925.1">
    <property type="nucleotide sequence ID" value="NZ_JBHUNF010000001.1"/>
</dbReference>
<dbReference type="SUPFAM" id="SSF159659">
    <property type="entry name" value="Cgl1923-like"/>
    <property type="match status" value="1"/>
</dbReference>
<dbReference type="InterPro" id="IPR038389">
    <property type="entry name" value="PSMG2_sf"/>
</dbReference>
<keyword evidence="1" id="KW-0647">Proteasome</keyword>
<dbReference type="GO" id="GO:0000502">
    <property type="term" value="C:proteasome complex"/>
    <property type="evidence" value="ECO:0007669"/>
    <property type="project" value="UniProtKB-KW"/>
</dbReference>
<dbReference type="PIRSF" id="PIRSF028754">
    <property type="entry name" value="UCP028754"/>
    <property type="match status" value="1"/>
</dbReference>
<comment type="caution">
    <text evidence="1">The sequence shown here is derived from an EMBL/GenBank/DDBJ whole genome shotgun (WGS) entry which is preliminary data.</text>
</comment>
<keyword evidence="2" id="KW-1185">Reference proteome</keyword>
<evidence type="ECO:0000313" key="1">
    <source>
        <dbReference type="EMBL" id="MFD2673965.1"/>
    </source>
</evidence>
<evidence type="ECO:0000313" key="2">
    <source>
        <dbReference type="Proteomes" id="UP001597453"/>
    </source>
</evidence>
<dbReference type="InterPro" id="IPR019151">
    <property type="entry name" value="Proteasome_assmbl_chaperone_2"/>
</dbReference>
<dbReference type="Pfam" id="PF09754">
    <property type="entry name" value="PAC2"/>
    <property type="match status" value="1"/>
</dbReference>
<organism evidence="1 2">
    <name type="scientific">Gulosibacter bifidus</name>
    <dbReference type="NCBI Taxonomy" id="272239"/>
    <lineage>
        <taxon>Bacteria</taxon>
        <taxon>Bacillati</taxon>
        <taxon>Actinomycetota</taxon>
        <taxon>Actinomycetes</taxon>
        <taxon>Micrococcales</taxon>
        <taxon>Microbacteriaceae</taxon>
        <taxon>Gulosibacter</taxon>
    </lineage>
</organism>
<accession>A0ABW5RH58</accession>
<name>A0ABW5RH58_9MICO</name>
<protein>
    <submittedName>
        <fullName evidence="1">Proteasome assembly chaperone family protein</fullName>
    </submittedName>
</protein>
<reference evidence="2" key="1">
    <citation type="journal article" date="2019" name="Int. J. Syst. Evol. Microbiol.">
        <title>The Global Catalogue of Microorganisms (GCM) 10K type strain sequencing project: providing services to taxonomists for standard genome sequencing and annotation.</title>
        <authorList>
            <consortium name="The Broad Institute Genomics Platform"/>
            <consortium name="The Broad Institute Genome Sequencing Center for Infectious Disease"/>
            <person name="Wu L."/>
            <person name="Ma J."/>
        </authorList>
    </citation>
    <scope>NUCLEOTIDE SEQUENCE [LARGE SCALE GENOMIC DNA]</scope>
    <source>
        <strain evidence="2">TISTR 1511</strain>
    </source>
</reference>
<proteinExistence type="predicted"/>
<dbReference type="Gene3D" id="3.40.50.10900">
    <property type="entry name" value="PAC-like subunit"/>
    <property type="match status" value="1"/>
</dbReference>
<gene>
    <name evidence="1" type="ORF">ACFSUQ_01405</name>
</gene>
<dbReference type="Gene3D" id="1.10.287.100">
    <property type="match status" value="1"/>
</dbReference>
<sequence>MFPEDPLYQPAPAWSLVEPGLPMIALLAGYRDAGATLFQANASLMQQDEGELVARFHADALLDYRARRPRVQIEDHQIVRFRQPALDLRLMRDSLGQKYLLLHGYEPDFKWEKFARAVLACIQHFRVESFTWAHAIPMPVPHTRPIRLAATGNREELIERLSMWESDIEAPAHALHLVEFELTRASIPVVDLVVLVPHYLAEGTVPAAAHRLLESIGTASGRMIETESLRERERTVRAEVDAQIAENEEAQRMIGLLESQYDGFIKGTPQENPFADADGELPSADAIAAELERYLSARRNID</sequence>
<dbReference type="EMBL" id="JBHUNF010000001">
    <property type="protein sequence ID" value="MFD2673965.1"/>
    <property type="molecule type" value="Genomic_DNA"/>
</dbReference>